<gene>
    <name evidence="1" type="ORF">EC912_10349</name>
</gene>
<evidence type="ECO:0000313" key="1">
    <source>
        <dbReference type="EMBL" id="TCV94566.1"/>
    </source>
</evidence>
<proteinExistence type="predicted"/>
<dbReference type="Proteomes" id="UP000295645">
    <property type="component" value="Unassembled WGS sequence"/>
</dbReference>
<reference evidence="1 2" key="1">
    <citation type="submission" date="2019-03" db="EMBL/GenBank/DDBJ databases">
        <title>Above-ground endophytic microbial communities from plants in different locations in the United States.</title>
        <authorList>
            <person name="Frank C."/>
        </authorList>
    </citation>
    <scope>NUCLEOTIDE SEQUENCE [LARGE SCALE GENOMIC DNA]</scope>
    <source>
        <strain evidence="1 2">LP_13_YM</strain>
    </source>
</reference>
<accession>A0A4R3YQD2</accession>
<protein>
    <submittedName>
        <fullName evidence="1">Uncharacterized protein</fullName>
    </submittedName>
</protein>
<evidence type="ECO:0000313" key="2">
    <source>
        <dbReference type="Proteomes" id="UP000295645"/>
    </source>
</evidence>
<keyword evidence="2" id="KW-1185">Reference proteome</keyword>
<dbReference type="AlphaFoldDB" id="A0A4R3YQD2"/>
<name>A0A4R3YQD2_9GAMM</name>
<dbReference type="EMBL" id="SMCS01000003">
    <property type="protein sequence ID" value="TCV94566.1"/>
    <property type="molecule type" value="Genomic_DNA"/>
</dbReference>
<comment type="caution">
    <text evidence="1">The sequence shown here is derived from an EMBL/GenBank/DDBJ whole genome shotgun (WGS) entry which is preliminary data.</text>
</comment>
<sequence>MYTLLLTAVSQDLTVSVYGSNTCPSYWSDSELLNSITITR</sequence>
<organism evidence="1 2">
    <name type="scientific">Luteibacter rhizovicinus</name>
    <dbReference type="NCBI Taxonomy" id="242606"/>
    <lineage>
        <taxon>Bacteria</taxon>
        <taxon>Pseudomonadati</taxon>
        <taxon>Pseudomonadota</taxon>
        <taxon>Gammaproteobacteria</taxon>
        <taxon>Lysobacterales</taxon>
        <taxon>Rhodanobacteraceae</taxon>
        <taxon>Luteibacter</taxon>
    </lineage>
</organism>